<accession>A0A9X0H553</accession>
<comment type="caution">
    <text evidence="3">The sequence shown here is derived from an EMBL/GenBank/DDBJ whole genome shotgun (WGS) entry which is preliminary data.</text>
</comment>
<dbReference type="InterPro" id="IPR029044">
    <property type="entry name" value="Nucleotide-diphossugar_trans"/>
</dbReference>
<dbReference type="InterPro" id="IPR001173">
    <property type="entry name" value="Glyco_trans_2-like"/>
</dbReference>
<evidence type="ECO:0000256" key="1">
    <source>
        <dbReference type="ARBA" id="ARBA00022519"/>
    </source>
</evidence>
<protein>
    <submittedName>
        <fullName evidence="3">Group 2 family glycosyl transferase</fullName>
    </submittedName>
</protein>
<dbReference type="Proteomes" id="UP000050345">
    <property type="component" value="Unassembled WGS sequence"/>
</dbReference>
<dbReference type="SUPFAM" id="SSF53756">
    <property type="entry name" value="UDP-Glycosyltransferase/glycogen phosphorylase"/>
    <property type="match status" value="1"/>
</dbReference>
<dbReference type="EMBL" id="LJQF01000137">
    <property type="protein sequence ID" value="KPX14051.1"/>
    <property type="molecule type" value="Genomic_DNA"/>
</dbReference>
<evidence type="ECO:0000313" key="4">
    <source>
        <dbReference type="Proteomes" id="UP000050345"/>
    </source>
</evidence>
<sequence>MRRGRLQTARYYRAVGAVHRSKTLISPPAALPDWLLNFFIQGISMSSSRLVSIVIPAYKPAFFEAALASALQQNHDDIEIIITDDCRDDGIENIVKKLRPTSRWPIHYSKNEVPLGEANNLACGISQARGDYIKFLYDDDILVPDCVRLLFDVIQDSPDIKMVSARRKRIDANGDALPDNIYTVFPFDRNVVLNGPELVSFLSQHTINFIGEPSSVMCRRHDVLAFGQDIMALEQTPLWGLGDVAIYVKLLRQGNLAMLARTLSYFRVSDQQSSEVFRVDPSLPLEGHASLHRITRESGWVRRDELNSNVKIAPLTQRDNIQEFNLRAYFDRRPEASVRNSDIAQWLTQRRPSPIERKLISEHLQRHDRGPTIAIVVSDFNQHPESVLTTLQSLASDAQPLEKLKVFLLADYDKDQQTQLQAQLPWLAACLESRGSVINELMQDNDHDWWILVDAGTTFTSSGLLCAAMAMIDAPQACAVFGDEVTLHAQAGAHLAFRPDFSLDYLLACPAATSRNWLFNREKALAVGGFDSGHAHAIELDLILRMIEDSGFTEFVHSPEPMIISPLWQAQDNYDQARTIQRHLHTRGYAGSQVNALESGHYRIEYGHADQPLVSILVTSQDQLQTLLPCVESILENTTYPFYEILICDNNSQSAETTEWLATIDSMQSERIRVLRNDETVSPSALLNAAASYALGDYLLTLDSHGLIIQKDWIDHLLNHALRPEVGVVGAKIISTEGNVVGAGIILGLNGTAGAVTASAVAASPVYVQRLETDQNYSAVSGSCLMIRKSVHDQVQGLDEHLFPAQFNDVDLCLKARSAGHLVVWTPHAIVALRPSEVQHNAEAMDFAARALSHRWLHYMAWDPAYNKNLSLTDSFVTQSNQALSWRPLVHRPLPVVLVQPCNHSAAGNRIAATLQSLCSEREADGVLSYTALPLVEVARLSPDSVVIQGQIDESLIASISAIKDHTNAWVAYDLPEFPSYAEVDKTAAPLATVQASLRHGLARADLITVPTSALAQLLEDSHPNVQVIETRLAPAPWSTLHSEHRTRSKPRVGWVGKASELGNLLILSEVIKALADRVEWVIMGPCTRWLRPYIHELRSPVEGALFPQALASLNLDLVLAPAESNLINTSKSPVALLEFGACGFAVICSDLLSIPEGLPVTRVENSTAAWIGAIKQHIDQMDECTRKGEALKQKVMDSWMLTTDHLQDWHTAWLKG</sequence>
<dbReference type="Gene3D" id="3.40.50.2000">
    <property type="entry name" value="Glycogen Phosphorylase B"/>
    <property type="match status" value="1"/>
</dbReference>
<reference evidence="3 4" key="1">
    <citation type="submission" date="2015-09" db="EMBL/GenBank/DDBJ databases">
        <title>Genome announcement of multiple Pseudomonas syringae strains.</title>
        <authorList>
            <person name="Thakur S."/>
            <person name="Wang P.W."/>
            <person name="Gong Y."/>
            <person name="Weir B.S."/>
            <person name="Guttman D.S."/>
        </authorList>
    </citation>
    <scope>NUCLEOTIDE SEQUENCE [LARGE SCALE GENOMIC DNA]</scope>
    <source>
        <strain evidence="3 4">ICMP9757</strain>
    </source>
</reference>
<name>A0A9X0H553_PSESX</name>
<dbReference type="Pfam" id="PF00535">
    <property type="entry name" value="Glycos_transf_2"/>
    <property type="match status" value="2"/>
</dbReference>
<organism evidence="3 4">
    <name type="scientific">Pseudomonas syringae pv. daphniphylli</name>
    <dbReference type="NCBI Taxonomy" id="264455"/>
    <lineage>
        <taxon>Bacteria</taxon>
        <taxon>Pseudomonadati</taxon>
        <taxon>Pseudomonadota</taxon>
        <taxon>Gammaproteobacteria</taxon>
        <taxon>Pseudomonadales</taxon>
        <taxon>Pseudomonadaceae</taxon>
        <taxon>Pseudomonas</taxon>
        <taxon>Pseudomonas syringae</taxon>
    </lineage>
</organism>
<dbReference type="GO" id="GO:0016740">
    <property type="term" value="F:transferase activity"/>
    <property type="evidence" value="ECO:0007669"/>
    <property type="project" value="UniProtKB-KW"/>
</dbReference>
<keyword evidence="3" id="KW-0808">Transferase</keyword>
<dbReference type="SUPFAM" id="SSF53448">
    <property type="entry name" value="Nucleotide-diphospho-sugar transferases"/>
    <property type="match status" value="3"/>
</dbReference>
<proteinExistence type="predicted"/>
<keyword evidence="1" id="KW-1003">Cell membrane</keyword>
<evidence type="ECO:0000259" key="2">
    <source>
        <dbReference type="Pfam" id="PF00535"/>
    </source>
</evidence>
<gene>
    <name evidence="3" type="ORF">ALO73_05266</name>
</gene>
<feature type="domain" description="Glycosyltransferase 2-like" evidence="2">
    <location>
        <begin position="52"/>
        <end position="182"/>
    </location>
</feature>
<dbReference type="CDD" id="cd00761">
    <property type="entry name" value="Glyco_tranf_GTA_type"/>
    <property type="match status" value="1"/>
</dbReference>
<dbReference type="PANTHER" id="PTHR43179:SF7">
    <property type="entry name" value="RHAMNOSYLTRANSFERASE WBBL"/>
    <property type="match status" value="1"/>
</dbReference>
<keyword evidence="1" id="KW-0997">Cell inner membrane</keyword>
<dbReference type="Gene3D" id="3.90.550.10">
    <property type="entry name" value="Spore Coat Polysaccharide Biosynthesis Protein SpsA, Chain A"/>
    <property type="match status" value="2"/>
</dbReference>
<keyword evidence="1" id="KW-0472">Membrane</keyword>
<dbReference type="PANTHER" id="PTHR43179">
    <property type="entry name" value="RHAMNOSYLTRANSFERASE WBBL"/>
    <property type="match status" value="1"/>
</dbReference>
<dbReference type="AlphaFoldDB" id="A0A9X0H553"/>
<feature type="domain" description="Glycosyltransferase 2-like" evidence="2">
    <location>
        <begin position="615"/>
        <end position="793"/>
    </location>
</feature>
<evidence type="ECO:0000313" key="3">
    <source>
        <dbReference type="EMBL" id="KPX14051.1"/>
    </source>
</evidence>